<name>A0ABR4Y6J8_9BACI</name>
<protein>
    <recommendedName>
        <fullName evidence="2">Type VII secretion system protein EssD-like domain-containing protein</fullName>
    </recommendedName>
</protein>
<organism evidence="3 4">
    <name type="scientific">Lysinibacillus boronitolerans JCM 21713 = 10a = NBRC 103108</name>
    <dbReference type="NCBI Taxonomy" id="1294264"/>
    <lineage>
        <taxon>Bacteria</taxon>
        <taxon>Bacillati</taxon>
        <taxon>Bacillota</taxon>
        <taxon>Bacilli</taxon>
        <taxon>Bacillales</taxon>
        <taxon>Bacillaceae</taxon>
        <taxon>Lysinibacillus</taxon>
    </lineage>
</organism>
<feature type="compositionally biased region" description="Basic and acidic residues" evidence="1">
    <location>
        <begin position="1"/>
        <end position="13"/>
    </location>
</feature>
<accession>A0ABR4Y6J8</accession>
<evidence type="ECO:0000256" key="1">
    <source>
        <dbReference type="SAM" id="MobiDB-lite"/>
    </source>
</evidence>
<dbReference type="InterPro" id="IPR044927">
    <property type="entry name" value="Endonuclea_NS_2"/>
</dbReference>
<dbReference type="Pfam" id="PF13930">
    <property type="entry name" value="Endonuclea_NS_2"/>
    <property type="match status" value="1"/>
</dbReference>
<evidence type="ECO:0000313" key="4">
    <source>
        <dbReference type="Proteomes" id="UP000030487"/>
    </source>
</evidence>
<feature type="region of interest" description="Disordered" evidence="1">
    <location>
        <begin position="1"/>
        <end position="30"/>
    </location>
</feature>
<proteinExistence type="predicted"/>
<dbReference type="Gene3D" id="3.40.570.10">
    <property type="entry name" value="Extracellular Endonuclease, subunit A"/>
    <property type="match status" value="1"/>
</dbReference>
<dbReference type="EMBL" id="JPVR01000038">
    <property type="protein sequence ID" value="KGR89578.1"/>
    <property type="molecule type" value="Genomic_DNA"/>
</dbReference>
<reference evidence="3 4" key="1">
    <citation type="submission" date="2014-02" db="EMBL/GenBank/DDBJ databases">
        <title>Draft genome sequence of Lysinibacillus boronitolerans NBRC 103108.</title>
        <authorList>
            <person name="Zhang F."/>
            <person name="Wang G."/>
            <person name="Zhang L."/>
        </authorList>
    </citation>
    <scope>NUCLEOTIDE SEQUENCE [LARGE SCALE GENOMIC DNA]</scope>
    <source>
        <strain evidence="3 4">NBRC 103108</strain>
    </source>
</reference>
<evidence type="ECO:0000313" key="3">
    <source>
        <dbReference type="EMBL" id="KGR89578.1"/>
    </source>
</evidence>
<dbReference type="Proteomes" id="UP000030487">
    <property type="component" value="Unassembled WGS sequence"/>
</dbReference>
<sequence>MGGKDRLPDDDGGHLIGAQFKGPKDIDNLVPQNSQINRSGGEWFNMETEWANALKETPPKKVTVQINPTYSGNSMRPDSFIVEYEIEGDFPVIREIANKKGG</sequence>
<gene>
    <name evidence="3" type="ORF">CD31_00410</name>
</gene>
<feature type="domain" description="Type VII secretion system protein EssD-like" evidence="2">
    <location>
        <begin position="5"/>
        <end position="87"/>
    </location>
</feature>
<comment type="caution">
    <text evidence="3">The sequence shown here is derived from an EMBL/GenBank/DDBJ whole genome shotgun (WGS) entry which is preliminary data.</text>
</comment>
<evidence type="ECO:0000259" key="2">
    <source>
        <dbReference type="Pfam" id="PF13930"/>
    </source>
</evidence>
<keyword evidence="4" id="KW-1185">Reference proteome</keyword>
<dbReference type="InterPro" id="IPR044929">
    <property type="entry name" value="DNA/RNA_non-sp_Endonuclease_sf"/>
</dbReference>